<feature type="transmembrane region" description="Helical" evidence="6">
    <location>
        <begin position="122"/>
        <end position="141"/>
    </location>
</feature>
<dbReference type="AlphaFoldDB" id="A0A9X0CV69"/>
<sequence>MAEARTLKIARLVALGHIVVGILLFIFGIVDRVEGYFWTGEGCFGIWCGIWMIITGSLGIPASNRERNSSSQAFAGAFMGCAIVSAVFGGLIIICYSISIGIYRSWYRFEDHYWYNYDTEMAIAAIILVLGIVEFGFGIWASVLSCYMTTCCAPADQTTSVVYVSNQGMVSGGYIMGQGAGGVPMAIPMQAAGGVVTVPMSSSGAVGVHPQMVQMPGGGFMHVAGQPHMYQVPTAGAIAMQPQMVQVPTSGVPGGQAHMVHQVPTSGVPGGQAHMVHQVPTSGFLEAKLRWPTRYLHLGLFEAPYLRWSTCLLGLREVNLNL</sequence>
<dbReference type="PANTHER" id="PTHR23320">
    <property type="entry name" value="MEMBRANE-SPANNING 4-DOMAINS SUBFAMILY A MS4A -RELATED"/>
    <property type="match status" value="1"/>
</dbReference>
<name>A0A9X0CV69_9CNID</name>
<comment type="similarity">
    <text evidence="2">Belongs to the MS4A family.</text>
</comment>
<keyword evidence="5 6" id="KW-0472">Membrane</keyword>
<dbReference type="InterPro" id="IPR030417">
    <property type="entry name" value="MS4A"/>
</dbReference>
<dbReference type="Pfam" id="PF04103">
    <property type="entry name" value="CD20"/>
    <property type="match status" value="1"/>
</dbReference>
<dbReference type="GO" id="GO:0016020">
    <property type="term" value="C:membrane"/>
    <property type="evidence" value="ECO:0007669"/>
    <property type="project" value="UniProtKB-SubCell"/>
</dbReference>
<dbReference type="EMBL" id="MU826389">
    <property type="protein sequence ID" value="KAJ7376815.1"/>
    <property type="molecule type" value="Genomic_DNA"/>
</dbReference>
<keyword evidence="3 6" id="KW-0812">Transmembrane</keyword>
<evidence type="ECO:0000256" key="4">
    <source>
        <dbReference type="ARBA" id="ARBA00022989"/>
    </source>
</evidence>
<feature type="transmembrane region" description="Helical" evidence="6">
    <location>
        <begin position="12"/>
        <end position="30"/>
    </location>
</feature>
<evidence type="ECO:0000256" key="5">
    <source>
        <dbReference type="ARBA" id="ARBA00023136"/>
    </source>
</evidence>
<organism evidence="7 8">
    <name type="scientific">Desmophyllum pertusum</name>
    <dbReference type="NCBI Taxonomy" id="174260"/>
    <lineage>
        <taxon>Eukaryota</taxon>
        <taxon>Metazoa</taxon>
        <taxon>Cnidaria</taxon>
        <taxon>Anthozoa</taxon>
        <taxon>Hexacorallia</taxon>
        <taxon>Scleractinia</taxon>
        <taxon>Caryophylliina</taxon>
        <taxon>Caryophylliidae</taxon>
        <taxon>Desmophyllum</taxon>
    </lineage>
</organism>
<dbReference type="PANTHER" id="PTHR23320:SF165">
    <property type="entry name" value="MARVEL DOMAIN-CONTAINING PROTEIN"/>
    <property type="match status" value="1"/>
</dbReference>
<feature type="transmembrane region" description="Helical" evidence="6">
    <location>
        <begin position="36"/>
        <end position="61"/>
    </location>
</feature>
<evidence type="ECO:0000256" key="2">
    <source>
        <dbReference type="ARBA" id="ARBA00009565"/>
    </source>
</evidence>
<protein>
    <submittedName>
        <fullName evidence="7">Uncharacterized protein</fullName>
    </submittedName>
</protein>
<gene>
    <name evidence="7" type="ORF">OS493_032277</name>
</gene>
<accession>A0A9X0CV69</accession>
<evidence type="ECO:0000313" key="7">
    <source>
        <dbReference type="EMBL" id="KAJ7376815.1"/>
    </source>
</evidence>
<reference evidence="7" key="1">
    <citation type="submission" date="2023-01" db="EMBL/GenBank/DDBJ databases">
        <title>Genome assembly of the deep-sea coral Lophelia pertusa.</title>
        <authorList>
            <person name="Herrera S."/>
            <person name="Cordes E."/>
        </authorList>
    </citation>
    <scope>NUCLEOTIDE SEQUENCE</scope>
    <source>
        <strain evidence="7">USNM1676648</strain>
        <tissue evidence="7">Polyp</tissue>
    </source>
</reference>
<dbReference type="InterPro" id="IPR007237">
    <property type="entry name" value="CD20-like"/>
</dbReference>
<feature type="transmembrane region" description="Helical" evidence="6">
    <location>
        <begin position="73"/>
        <end position="102"/>
    </location>
</feature>
<comment type="subcellular location">
    <subcellularLocation>
        <location evidence="1">Membrane</location>
        <topology evidence="1">Multi-pass membrane protein</topology>
    </subcellularLocation>
</comment>
<proteinExistence type="inferred from homology"/>
<keyword evidence="8" id="KW-1185">Reference proteome</keyword>
<dbReference type="OrthoDB" id="5967320at2759"/>
<comment type="caution">
    <text evidence="7">The sequence shown here is derived from an EMBL/GenBank/DDBJ whole genome shotgun (WGS) entry which is preliminary data.</text>
</comment>
<dbReference type="Proteomes" id="UP001163046">
    <property type="component" value="Unassembled WGS sequence"/>
</dbReference>
<evidence type="ECO:0000256" key="1">
    <source>
        <dbReference type="ARBA" id="ARBA00004141"/>
    </source>
</evidence>
<evidence type="ECO:0000256" key="6">
    <source>
        <dbReference type="SAM" id="Phobius"/>
    </source>
</evidence>
<evidence type="ECO:0000256" key="3">
    <source>
        <dbReference type="ARBA" id="ARBA00022692"/>
    </source>
</evidence>
<evidence type="ECO:0000313" key="8">
    <source>
        <dbReference type="Proteomes" id="UP001163046"/>
    </source>
</evidence>
<keyword evidence="4 6" id="KW-1133">Transmembrane helix</keyword>